<evidence type="ECO:0008006" key="3">
    <source>
        <dbReference type="Google" id="ProtNLM"/>
    </source>
</evidence>
<dbReference type="Proteomes" id="UP000183376">
    <property type="component" value="Chromosome I"/>
</dbReference>
<dbReference type="EMBL" id="LT629701">
    <property type="protein sequence ID" value="SDM98701.1"/>
    <property type="molecule type" value="Genomic_DNA"/>
</dbReference>
<dbReference type="STRING" id="211114.SAMN04489726_4334"/>
<dbReference type="AlphaFoldDB" id="A0A1G9XQ99"/>
<sequence>MTLVAPALRRSSGKIGAEMTTEIRANTVLPARRESITLHTADGLNLIGELSLPPEGEPKATLVLLHPLPTHGGMMDSHLYRKAAWRLPALAGVAVLRFNTRGTASEAGRSEGEFDNGDGERFDVAAALEYAEFHDLPNVWLVGWSFGTDLALVHGCDPLVRGLFLISPPLRWSKPEHLETWAKSGKPVYCLVPEHDDNLQPEEAGRRFAAIPQAKVIPVAGGKHLLVGYAEEALDQLVAAVVPDVPTPLPRTWDGPSTTHQVTIVS</sequence>
<dbReference type="PANTHER" id="PTHR42103">
    <property type="entry name" value="ALPHA/BETA-HYDROLASES SUPERFAMILY PROTEIN"/>
    <property type="match status" value="1"/>
</dbReference>
<dbReference type="PANTHER" id="PTHR42103:SF2">
    <property type="entry name" value="AB HYDROLASE-1 DOMAIN-CONTAINING PROTEIN"/>
    <property type="match status" value="1"/>
</dbReference>
<keyword evidence="2" id="KW-1185">Reference proteome</keyword>
<gene>
    <name evidence="1" type="ORF">SAMN04489726_4334</name>
</gene>
<accession>A0A1G9XQ99</accession>
<dbReference type="eggNOG" id="COG2945">
    <property type="taxonomic scope" value="Bacteria"/>
</dbReference>
<dbReference type="SUPFAM" id="SSF53474">
    <property type="entry name" value="alpha/beta-Hydrolases"/>
    <property type="match status" value="1"/>
</dbReference>
<evidence type="ECO:0000313" key="1">
    <source>
        <dbReference type="EMBL" id="SDM98701.1"/>
    </source>
</evidence>
<reference evidence="1 2" key="1">
    <citation type="submission" date="2016-10" db="EMBL/GenBank/DDBJ databases">
        <authorList>
            <person name="de Groot N.N."/>
        </authorList>
    </citation>
    <scope>NUCLEOTIDE SEQUENCE [LARGE SCALE GENOMIC DNA]</scope>
    <source>
        <strain evidence="1 2">DSM 44149</strain>
    </source>
</reference>
<dbReference type="InterPro" id="IPR029058">
    <property type="entry name" value="AB_hydrolase_fold"/>
</dbReference>
<dbReference type="Gene3D" id="3.40.50.1820">
    <property type="entry name" value="alpha/beta hydrolase"/>
    <property type="match status" value="1"/>
</dbReference>
<organism evidence="1 2">
    <name type="scientific">Allokutzneria albata</name>
    <name type="common">Kibdelosporangium albatum</name>
    <dbReference type="NCBI Taxonomy" id="211114"/>
    <lineage>
        <taxon>Bacteria</taxon>
        <taxon>Bacillati</taxon>
        <taxon>Actinomycetota</taxon>
        <taxon>Actinomycetes</taxon>
        <taxon>Pseudonocardiales</taxon>
        <taxon>Pseudonocardiaceae</taxon>
        <taxon>Allokutzneria</taxon>
    </lineage>
</organism>
<proteinExistence type="predicted"/>
<protein>
    <recommendedName>
        <fullName evidence="3">AB hydrolase-1 domain-containing protein</fullName>
    </recommendedName>
</protein>
<evidence type="ECO:0000313" key="2">
    <source>
        <dbReference type="Proteomes" id="UP000183376"/>
    </source>
</evidence>
<name>A0A1G9XQ99_ALLAB</name>